<name>A0A6A6FPW2_9PEZI</name>
<feature type="domain" description="Non-reducing end beta-L-arabinofuranosidase-like GH127 catalytic" evidence="1">
    <location>
        <begin position="330"/>
        <end position="428"/>
    </location>
</feature>
<dbReference type="SUPFAM" id="SSF48208">
    <property type="entry name" value="Six-hairpin glycosidases"/>
    <property type="match status" value="1"/>
</dbReference>
<accession>A0A6A6FPW2</accession>
<dbReference type="PANTHER" id="PTHR31151:SF0">
    <property type="entry name" value="PROLINE-TRNA LIGASE (DUF1680)"/>
    <property type="match status" value="1"/>
</dbReference>
<evidence type="ECO:0000313" key="2">
    <source>
        <dbReference type="EMBL" id="KAF2215515.1"/>
    </source>
</evidence>
<evidence type="ECO:0000313" key="3">
    <source>
        <dbReference type="Proteomes" id="UP000799539"/>
    </source>
</evidence>
<proteinExistence type="predicted"/>
<keyword evidence="3" id="KW-1185">Reference proteome</keyword>
<protein>
    <recommendedName>
        <fullName evidence="1">Non-reducing end beta-L-arabinofuranosidase-like GH127 catalytic domain-containing protein</fullName>
    </recommendedName>
</protein>
<dbReference type="OrthoDB" id="5358475at2759"/>
<dbReference type="Proteomes" id="UP000799539">
    <property type="component" value="Unassembled WGS sequence"/>
</dbReference>
<dbReference type="AlphaFoldDB" id="A0A6A6FPW2"/>
<dbReference type="InterPro" id="IPR012878">
    <property type="entry name" value="Beta-AFase-like_GH127_cat"/>
</dbReference>
<dbReference type="EMBL" id="ML992666">
    <property type="protein sequence ID" value="KAF2215515.1"/>
    <property type="molecule type" value="Genomic_DNA"/>
</dbReference>
<sequence>MPPFAINSSAVSTNLGQSALLPLELKPLPLGSIKPAGWLRNELQLMSEGLAGHEHDFYDYVAHSLWLGGDKEYSGLNEGFPYWFNGIVPLAYGLDDERLKEQVRSSVQTVFEAQQDDGWLGPEKNVEDRNLWARFPFFLGLIQLAEADGSWTQPVVEKLHAFVPLMNSMLKDDFAGYYPEKDRKTCSIGNCGSNWGRIRMQDCMITLQWLYEYHPGNQSQMLLDNMKLLHDAGLNWEAWYTEDEYFGRGFDKDQWITNPHGTHDDPDFPFQHGVNVGQGFKAPAVVRRWNHNDSLITTAANGVNWTMQYHGSASGSILADERLVGLSPYSGSELCTTVETIYSFSYLYQALGINHYADSAELAAFNALPAAMAPDHWAHQYMTQPNQPYAEPLKQTPFYNVNNRSTIFGLEPQYVCCTVNHPQGWPKFLSNSWVRVGMTGIAHALLSPSSVNATVGGGNVKITCETAYPFLDQLVYTIEASQPCSFYVRVPEWAGSDSSIAIDQKASSALSPDNGTGLHRIAISEGTTKITYTLTSSIRTEPRANETVAVYKGALLYALEISNTNTSTLPNNPAGTATYPSDYAPPECRDFSYHNTSAWNYAIDPSTLQYVNPVASSSEETSTYELPNPVWAPRAAPGYIEVEGCKIDWPLYLDSIPGYPPVGDAKNCIAEKEKLRLVPYGTTKTHMSDLPVIELGSVEGVGAV</sequence>
<evidence type="ECO:0000259" key="1">
    <source>
        <dbReference type="Pfam" id="PF07944"/>
    </source>
</evidence>
<dbReference type="InterPro" id="IPR008928">
    <property type="entry name" value="6-hairpin_glycosidase_sf"/>
</dbReference>
<gene>
    <name evidence="2" type="ORF">CERZMDRAFT_36075</name>
</gene>
<dbReference type="Pfam" id="PF07944">
    <property type="entry name" value="Beta-AFase-like_GH127_cat"/>
    <property type="match status" value="1"/>
</dbReference>
<reference evidence="2" key="1">
    <citation type="journal article" date="2020" name="Stud. Mycol.">
        <title>101 Dothideomycetes genomes: a test case for predicting lifestyles and emergence of pathogens.</title>
        <authorList>
            <person name="Haridas S."/>
            <person name="Albert R."/>
            <person name="Binder M."/>
            <person name="Bloem J."/>
            <person name="Labutti K."/>
            <person name="Salamov A."/>
            <person name="Andreopoulos B."/>
            <person name="Baker S."/>
            <person name="Barry K."/>
            <person name="Bills G."/>
            <person name="Bluhm B."/>
            <person name="Cannon C."/>
            <person name="Castanera R."/>
            <person name="Culley D."/>
            <person name="Daum C."/>
            <person name="Ezra D."/>
            <person name="Gonzalez J."/>
            <person name="Henrissat B."/>
            <person name="Kuo A."/>
            <person name="Liang C."/>
            <person name="Lipzen A."/>
            <person name="Lutzoni F."/>
            <person name="Magnuson J."/>
            <person name="Mondo S."/>
            <person name="Nolan M."/>
            <person name="Ohm R."/>
            <person name="Pangilinan J."/>
            <person name="Park H.-J."/>
            <person name="Ramirez L."/>
            <person name="Alfaro M."/>
            <person name="Sun H."/>
            <person name="Tritt A."/>
            <person name="Yoshinaga Y."/>
            <person name="Zwiers L.-H."/>
            <person name="Turgeon B."/>
            <person name="Goodwin S."/>
            <person name="Spatafora J."/>
            <person name="Crous P."/>
            <person name="Grigoriev I."/>
        </authorList>
    </citation>
    <scope>NUCLEOTIDE SEQUENCE</scope>
    <source>
        <strain evidence="2">SCOH1-5</strain>
    </source>
</reference>
<dbReference type="GO" id="GO:0005975">
    <property type="term" value="P:carbohydrate metabolic process"/>
    <property type="evidence" value="ECO:0007669"/>
    <property type="project" value="InterPro"/>
</dbReference>
<dbReference type="PANTHER" id="PTHR31151">
    <property type="entry name" value="PROLINE-TRNA LIGASE (DUF1680)"/>
    <property type="match status" value="1"/>
</dbReference>
<organism evidence="2 3">
    <name type="scientific">Cercospora zeae-maydis SCOH1-5</name>
    <dbReference type="NCBI Taxonomy" id="717836"/>
    <lineage>
        <taxon>Eukaryota</taxon>
        <taxon>Fungi</taxon>
        <taxon>Dikarya</taxon>
        <taxon>Ascomycota</taxon>
        <taxon>Pezizomycotina</taxon>
        <taxon>Dothideomycetes</taxon>
        <taxon>Dothideomycetidae</taxon>
        <taxon>Mycosphaerellales</taxon>
        <taxon>Mycosphaerellaceae</taxon>
        <taxon>Cercospora</taxon>
    </lineage>
</organism>